<comment type="function">
    <text evidence="9">Could be involved in resistance to puromycin, acriflavine and tetraphenylarsonium chloride.</text>
</comment>
<dbReference type="Pfam" id="PF02321">
    <property type="entry name" value="OEP"/>
    <property type="match status" value="2"/>
</dbReference>
<evidence type="ECO:0000256" key="4">
    <source>
        <dbReference type="ARBA" id="ARBA00022729"/>
    </source>
</evidence>
<keyword evidence="4" id="KW-0732">Signal</keyword>
<dbReference type="STRING" id="319939.SAMN05216263_102234"/>
<evidence type="ECO:0000256" key="6">
    <source>
        <dbReference type="ARBA" id="ARBA00023139"/>
    </source>
</evidence>
<dbReference type="PROSITE" id="PS51257">
    <property type="entry name" value="PROKAR_LIPOPROTEIN"/>
    <property type="match status" value="1"/>
</dbReference>
<proteinExistence type="inferred from homology"/>
<dbReference type="GO" id="GO:0015562">
    <property type="term" value="F:efflux transmembrane transporter activity"/>
    <property type="evidence" value="ECO:0007669"/>
    <property type="project" value="InterPro"/>
</dbReference>
<dbReference type="SUPFAM" id="SSF56954">
    <property type="entry name" value="Outer membrane efflux proteins (OEP)"/>
    <property type="match status" value="1"/>
</dbReference>
<dbReference type="Gene3D" id="2.20.200.10">
    <property type="entry name" value="Outer membrane efflux proteins (OEP)"/>
    <property type="match status" value="1"/>
</dbReference>
<dbReference type="Gene3D" id="1.20.1600.10">
    <property type="entry name" value="Outer membrane efflux proteins (OEP)"/>
    <property type="match status" value="1"/>
</dbReference>
<dbReference type="EMBL" id="AP022213">
    <property type="protein sequence ID" value="BBT16269.1"/>
    <property type="molecule type" value="Genomic_DNA"/>
</dbReference>
<dbReference type="GO" id="GO:0009279">
    <property type="term" value="C:cell outer membrane"/>
    <property type="evidence" value="ECO:0007669"/>
    <property type="project" value="UniProtKB-SubCell"/>
</dbReference>
<sequence length="500" mass="53995">MPRIDRPGLLRVSLYVCFPLLCSCIDSNGIAPASQVPDPAALEVGAAIASAEAQAGWPASQWWRAFGDPQLDAWMDRALAGSPSLDMAAARVRQARALAHVVEADESPSLGLAANVQRKRWPDDAFYGPGDLARTSSWNNTSQLGFSYPLDLWGRERARGEAAVDRARASVAEARLAALELQGNLVRAYIGLALHHSQLDIAQAELTQRQQLVGLAKRRRHDGIGTRLEVTRAEMGIPPVERQIDELRESIALDHNLIAALAGEGPGAAEAMTRPRLALLRDIGLPPRLPLELLGHRPDLVAARWQVAAEAKGIEAAKADFYPNVDLLGGLGTSAVQGGVLDFLRYDKLTWGLGPALSLPVYDGGRRRGQLAEASAGYDLAVGHYDQTLVQAIKGVADALVRLESLHQQQRLAEVSVAQARHACDLTLLAQQRGLTDYSEVLQAQPALFEAQRVEQQVRARRLAAQADLLLQLGGGLPQEAGPAPEHLTPSEPRFRLARP</sequence>
<evidence type="ECO:0000256" key="5">
    <source>
        <dbReference type="ARBA" id="ARBA00023136"/>
    </source>
</evidence>
<accession>A0A1I0SZP7</accession>
<gene>
    <name evidence="11" type="ORF">WP8S17C03_23180</name>
</gene>
<comment type="similarity">
    <text evidence="1 10">Belongs to the outer membrane factor (OMF) (TC 1.B.17) family.</text>
</comment>
<keyword evidence="2 10" id="KW-1134">Transmembrane beta strand</keyword>
<evidence type="ECO:0000256" key="9">
    <source>
        <dbReference type="ARBA" id="ARBA00037313"/>
    </source>
</evidence>
<evidence type="ECO:0000313" key="12">
    <source>
        <dbReference type="Proteomes" id="UP000515591"/>
    </source>
</evidence>
<dbReference type="PANTHER" id="PTHR30203">
    <property type="entry name" value="OUTER MEMBRANE CATION EFFLUX PROTEIN"/>
    <property type="match status" value="1"/>
</dbReference>
<evidence type="ECO:0000256" key="7">
    <source>
        <dbReference type="ARBA" id="ARBA00023237"/>
    </source>
</evidence>
<organism evidence="11 12">
    <name type="scientific">Metapseudomonas otitidis</name>
    <dbReference type="NCBI Taxonomy" id="319939"/>
    <lineage>
        <taxon>Bacteria</taxon>
        <taxon>Pseudomonadati</taxon>
        <taxon>Pseudomonadota</taxon>
        <taxon>Gammaproteobacteria</taxon>
        <taxon>Pseudomonadales</taxon>
        <taxon>Pseudomonadaceae</taxon>
        <taxon>Metapseudomonas</taxon>
    </lineage>
</organism>
<dbReference type="NCBIfam" id="TIGR01845">
    <property type="entry name" value="outer_NodT"/>
    <property type="match status" value="1"/>
</dbReference>
<dbReference type="Proteomes" id="UP000515591">
    <property type="component" value="Chromosome"/>
</dbReference>
<protein>
    <submittedName>
        <fullName evidence="11">Uncharacterized protein</fullName>
    </submittedName>
</protein>
<comment type="subcellular location">
    <subcellularLocation>
        <location evidence="10">Cell outer membrane</location>
        <topology evidence="10">Lipid-anchor</topology>
    </subcellularLocation>
</comment>
<keyword evidence="7" id="KW-0998">Cell outer membrane</keyword>
<dbReference type="InterPro" id="IPR010131">
    <property type="entry name" value="MdtP/NodT-like"/>
</dbReference>
<dbReference type="PANTHER" id="PTHR30203:SF20">
    <property type="entry name" value="MULTIDRUG RESISTANCE OUTER MEMBRANE PROTEIN MDTP-RELATED"/>
    <property type="match status" value="1"/>
</dbReference>
<name>A0A1I0SZP7_9GAMM</name>
<keyword evidence="3 10" id="KW-0812">Transmembrane</keyword>
<keyword evidence="6 10" id="KW-0564">Palmitate</keyword>
<evidence type="ECO:0000256" key="10">
    <source>
        <dbReference type="RuleBase" id="RU362097"/>
    </source>
</evidence>
<dbReference type="InterPro" id="IPR003423">
    <property type="entry name" value="OMP_efflux"/>
</dbReference>
<keyword evidence="8 10" id="KW-0449">Lipoprotein</keyword>
<evidence type="ECO:0000256" key="2">
    <source>
        <dbReference type="ARBA" id="ARBA00022452"/>
    </source>
</evidence>
<keyword evidence="5 10" id="KW-0472">Membrane</keyword>
<dbReference type="AlphaFoldDB" id="A0A1I0SZP7"/>
<evidence type="ECO:0000256" key="3">
    <source>
        <dbReference type="ARBA" id="ARBA00022692"/>
    </source>
</evidence>
<reference evidence="11 12" key="1">
    <citation type="submission" date="2019-12" db="EMBL/GenBank/DDBJ databases">
        <title>complete genome sequences of Pseudomonas otitidis str. WP8-S17-CRE-03 isolated from wastewater treatment plant effluent.</title>
        <authorList>
            <person name="Sekizuka T."/>
            <person name="Itokawa K."/>
            <person name="Yatsu K."/>
            <person name="Inamine Y."/>
            <person name="Kuroda M."/>
        </authorList>
    </citation>
    <scope>NUCLEOTIDE SEQUENCE [LARGE SCALE GENOMIC DNA]</scope>
    <source>
        <strain evidence="11 12">WP8-S17-CRE-03</strain>
    </source>
</reference>
<evidence type="ECO:0000256" key="1">
    <source>
        <dbReference type="ARBA" id="ARBA00007613"/>
    </source>
</evidence>
<dbReference type="RefSeq" id="WP_074967888.1">
    <property type="nucleotide sequence ID" value="NZ_AP022213.1"/>
</dbReference>
<evidence type="ECO:0000313" key="11">
    <source>
        <dbReference type="EMBL" id="BBT16269.1"/>
    </source>
</evidence>
<evidence type="ECO:0000256" key="8">
    <source>
        <dbReference type="ARBA" id="ARBA00023288"/>
    </source>
</evidence>